<proteinExistence type="predicted"/>
<protein>
    <submittedName>
        <fullName evidence="3">Ankyrin repeat protein</fullName>
    </submittedName>
</protein>
<dbReference type="EMBL" id="MG807320">
    <property type="protein sequence ID" value="AVL95190.1"/>
    <property type="molecule type" value="Genomic_DNA"/>
</dbReference>
<reference evidence="4" key="1">
    <citation type="submission" date="2018-01" db="EMBL/GenBank/DDBJ databases">
        <title>Testimony of 'menage a trois' revealed by the proteome of Megavirus virophage.</title>
        <authorList>
            <person name="Jeudy S."/>
            <person name="Bertaux L."/>
            <person name="Alempic J.-M."/>
            <person name="Lartigue A."/>
            <person name="Legendre M."/>
            <person name="Philippe N."/>
            <person name="Beucher L."/>
            <person name="Biondi E."/>
            <person name="Juul S."/>
            <person name="Turner D."/>
            <person name="Coute Y."/>
            <person name="Claverie J.-M."/>
            <person name="Abergel C."/>
        </authorList>
    </citation>
    <scope>NUCLEOTIDE SEQUENCE [LARGE SCALE GENOMIC DNA]</scope>
</reference>
<sequence>MEINNINNDTCLYGSIYFGPIQRVFNDVLIWGSERGDIELVRSALRNGANVRLNNDYALKLASKGGHLAIVKLLIESGCDIKTNGEFSLCLASEYGHLKVVKYFINLGIDVNCYNDYSIRYACENGHLQVVQKLIDCGANIQCQNNYCIKFASKNGQINVVRLLIEKGCDITVENNYALRTTIQNDDLETAKILIKNGADIKIEIDDNLIDACRRDKILTVKFLVENGANVNKSNQLLLTSVQNNNFNIFQYLIESRAKYNSKINEILTYCSEKEYFDFVDYLSHKMDIISWACMNNNLNLIKYLLPRKNKSANYDFEIEMALILGYLDVAKYMISYLSTEINYYYVMRWACNNGHIDVLNYLQTLGLQIDYYNLDIEHVIKRGDLKMLKYLISKKVGANEKLFDALINTLEKNDQNMVFYFGEILQFLVKID</sequence>
<keyword evidence="2" id="KW-0040">ANK repeat</keyword>
<accession>A0A2P1EMV9</accession>
<organism evidence="3 4">
    <name type="scientific">Moumouvirus australiensis</name>
    <dbReference type="NCBI Taxonomy" id="2109587"/>
    <lineage>
        <taxon>Viruses</taxon>
        <taxon>Varidnaviria</taxon>
        <taxon>Bamfordvirae</taxon>
        <taxon>Nucleocytoviricota</taxon>
        <taxon>Megaviricetes</taxon>
        <taxon>Imitervirales</taxon>
        <taxon>Mimiviridae</taxon>
        <taxon>Megamimivirinae</taxon>
        <taxon>Moumouvirus</taxon>
        <taxon>Moumouvirus australiense</taxon>
    </lineage>
</organism>
<keyword evidence="4" id="KW-1185">Reference proteome</keyword>
<dbReference type="PROSITE" id="PS50088">
    <property type="entry name" value="ANK_REPEAT"/>
    <property type="match status" value="4"/>
</dbReference>
<dbReference type="SMART" id="SM00248">
    <property type="entry name" value="ANK"/>
    <property type="match status" value="9"/>
</dbReference>
<dbReference type="Gene3D" id="1.25.40.20">
    <property type="entry name" value="Ankyrin repeat-containing domain"/>
    <property type="match status" value="2"/>
</dbReference>
<gene>
    <name evidence="3" type="ORF">mc_803</name>
</gene>
<dbReference type="InterPro" id="IPR036770">
    <property type="entry name" value="Ankyrin_rpt-contain_sf"/>
</dbReference>
<dbReference type="Proteomes" id="UP000289600">
    <property type="component" value="Segment"/>
</dbReference>
<evidence type="ECO:0000256" key="2">
    <source>
        <dbReference type="ARBA" id="ARBA00023043"/>
    </source>
</evidence>
<evidence type="ECO:0000256" key="1">
    <source>
        <dbReference type="ARBA" id="ARBA00022737"/>
    </source>
</evidence>
<dbReference type="PROSITE" id="PS50297">
    <property type="entry name" value="ANK_REP_REGION"/>
    <property type="match status" value="2"/>
</dbReference>
<dbReference type="PANTHER" id="PTHR24188:SF29">
    <property type="entry name" value="GH09064P"/>
    <property type="match status" value="1"/>
</dbReference>
<keyword evidence="1" id="KW-0677">Repeat</keyword>
<dbReference type="SUPFAM" id="SSF48403">
    <property type="entry name" value="Ankyrin repeat"/>
    <property type="match status" value="1"/>
</dbReference>
<dbReference type="InterPro" id="IPR002110">
    <property type="entry name" value="Ankyrin_rpt"/>
</dbReference>
<dbReference type="PANTHER" id="PTHR24188">
    <property type="entry name" value="ANKYRIN REPEAT PROTEIN"/>
    <property type="match status" value="1"/>
</dbReference>
<evidence type="ECO:0000313" key="4">
    <source>
        <dbReference type="Proteomes" id="UP000289600"/>
    </source>
</evidence>
<dbReference type="Pfam" id="PF12796">
    <property type="entry name" value="Ank_2"/>
    <property type="match status" value="3"/>
</dbReference>
<name>A0A2P1EMV9_9VIRU</name>
<evidence type="ECO:0000313" key="3">
    <source>
        <dbReference type="EMBL" id="AVL95190.1"/>
    </source>
</evidence>